<dbReference type="SUPFAM" id="SSF51658">
    <property type="entry name" value="Xylose isomerase-like"/>
    <property type="match status" value="1"/>
</dbReference>
<evidence type="ECO:0000313" key="2">
    <source>
        <dbReference type="EMBL" id="QDP95027.1"/>
    </source>
</evidence>
<name>A0A516PV14_9ACTN</name>
<keyword evidence="3" id="KW-1185">Reference proteome</keyword>
<dbReference type="EMBL" id="CP041692">
    <property type="protein sequence ID" value="QDP95027.1"/>
    <property type="molecule type" value="Genomic_DNA"/>
</dbReference>
<proteinExistence type="predicted"/>
<dbReference type="GO" id="GO:0016853">
    <property type="term" value="F:isomerase activity"/>
    <property type="evidence" value="ECO:0007669"/>
    <property type="project" value="UniProtKB-KW"/>
</dbReference>
<dbReference type="Pfam" id="PF01261">
    <property type="entry name" value="AP_endonuc_2"/>
    <property type="match status" value="1"/>
</dbReference>
<dbReference type="AlphaFoldDB" id="A0A516PV14"/>
<protein>
    <submittedName>
        <fullName evidence="2">Sugar phosphate isomerase/epimerase</fullName>
    </submittedName>
</protein>
<dbReference type="Gene3D" id="3.20.20.150">
    <property type="entry name" value="Divalent-metal-dependent TIM barrel enzymes"/>
    <property type="match status" value="1"/>
</dbReference>
<evidence type="ECO:0000313" key="3">
    <source>
        <dbReference type="Proteomes" id="UP000319263"/>
    </source>
</evidence>
<dbReference type="InterPro" id="IPR050312">
    <property type="entry name" value="IolE/XylAMocC-like"/>
</dbReference>
<dbReference type="OrthoDB" id="9815124at2"/>
<dbReference type="Proteomes" id="UP000319263">
    <property type="component" value="Chromosome"/>
</dbReference>
<dbReference type="PANTHER" id="PTHR12110:SF53">
    <property type="entry name" value="BLR5974 PROTEIN"/>
    <property type="match status" value="1"/>
</dbReference>
<dbReference type="PANTHER" id="PTHR12110">
    <property type="entry name" value="HYDROXYPYRUVATE ISOMERASE"/>
    <property type="match status" value="1"/>
</dbReference>
<organism evidence="2 3">
    <name type="scientific">Microlunatus elymi</name>
    <dbReference type="NCBI Taxonomy" id="2596828"/>
    <lineage>
        <taxon>Bacteria</taxon>
        <taxon>Bacillati</taxon>
        <taxon>Actinomycetota</taxon>
        <taxon>Actinomycetes</taxon>
        <taxon>Propionibacteriales</taxon>
        <taxon>Propionibacteriaceae</taxon>
        <taxon>Microlunatus</taxon>
    </lineage>
</organism>
<gene>
    <name evidence="2" type="ORF">FOE78_03055</name>
</gene>
<dbReference type="KEGG" id="mik:FOE78_03055"/>
<accession>A0A516PV14</accession>
<feature type="domain" description="Xylose isomerase-like TIM barrel" evidence="1">
    <location>
        <begin position="73"/>
        <end position="302"/>
    </location>
</feature>
<dbReference type="InterPro" id="IPR013022">
    <property type="entry name" value="Xyl_isomerase-like_TIM-brl"/>
</dbReference>
<dbReference type="InterPro" id="IPR036237">
    <property type="entry name" value="Xyl_isomerase-like_sf"/>
</dbReference>
<evidence type="ECO:0000259" key="1">
    <source>
        <dbReference type="Pfam" id="PF01261"/>
    </source>
</evidence>
<keyword evidence="2" id="KW-0413">Isomerase</keyword>
<sequence length="325" mass="35210">MRPGRPTDHGSGAAATATQPLPRGIIRPLRWQTLARSSLGRYICAPSRKRSTMFKIGFSTLGCPGYTVDEVAALARTEGFDGVEIRFIRGEVDLTTLDEFSPVAIAQTRKVFDDAGVEVNCIDTSVRFSSADAAERKAQRELAKINCEIANALGARYLRVFGGSRPNGIDPGSFTTAVAEGLGEVAEDSWAAGIETLVETHDDFCTAATIQPLLDQSSDRLGVLWDFLHSFRNGETAEQTYAALGPKIRQVHAKDASRATPDGFDLVLTGTGIVPLGDLVTVLRDADFGGYVDFEWEKAWHPEIEDPEIAIPHFKTALDKIINAA</sequence>
<reference evidence="2 3" key="1">
    <citation type="submission" date="2019-07" db="EMBL/GenBank/DDBJ databases">
        <title>Microlunatus dokdonensis sp. nov. isolated from the rhizospheric soil of the wild plant Elymus tsukushiensis.</title>
        <authorList>
            <person name="Ghim S.-Y."/>
            <person name="Hwang Y.-J."/>
            <person name="Son J.-S."/>
            <person name="Shin J.-H."/>
        </authorList>
    </citation>
    <scope>NUCLEOTIDE SEQUENCE [LARGE SCALE GENOMIC DNA]</scope>
    <source>
        <strain evidence="2 3">KUDC0627</strain>
    </source>
</reference>